<feature type="transmembrane region" description="Helical" evidence="2">
    <location>
        <begin position="104"/>
        <end position="124"/>
    </location>
</feature>
<dbReference type="Pfam" id="PF16751">
    <property type="entry name" value="RsdA_SigD_bd"/>
    <property type="match status" value="1"/>
</dbReference>
<name>A0A3A9YE47_9ACTN</name>
<gene>
    <name evidence="4" type="ORF">D7044_04770</name>
</gene>
<evidence type="ECO:0000256" key="2">
    <source>
        <dbReference type="SAM" id="Phobius"/>
    </source>
</evidence>
<feature type="domain" description="Anti-sigma-D factor RsdA sigma factor binding region" evidence="3">
    <location>
        <begin position="39"/>
        <end position="77"/>
    </location>
</feature>
<dbReference type="AlphaFoldDB" id="A0A3A9YE47"/>
<feature type="compositionally biased region" description="Basic residues" evidence="1">
    <location>
        <begin position="12"/>
        <end position="25"/>
    </location>
</feature>
<dbReference type="Gene3D" id="6.10.250.1300">
    <property type="match status" value="1"/>
</dbReference>
<keyword evidence="2" id="KW-0472">Membrane</keyword>
<proteinExistence type="predicted"/>
<keyword evidence="2" id="KW-0812">Transmembrane</keyword>
<comment type="caution">
    <text evidence="4">The sequence shown here is derived from an EMBL/GenBank/DDBJ whole genome shotgun (WGS) entry which is preliminary data.</text>
</comment>
<evidence type="ECO:0000259" key="3">
    <source>
        <dbReference type="Pfam" id="PF16751"/>
    </source>
</evidence>
<reference evidence="4 5" key="1">
    <citation type="submission" date="2018-09" db="EMBL/GenBank/DDBJ databases">
        <title>Micromonospora sp. nov. MS1-9, isolated from a root of Musa sp.</title>
        <authorList>
            <person name="Kuncharoen N."/>
            <person name="Kudo T."/>
            <person name="Ohkuma M."/>
            <person name="Yuki M."/>
            <person name="Tanasupawat S."/>
        </authorList>
    </citation>
    <scope>NUCLEOTIDE SEQUENCE [LARGE SCALE GENOMIC DNA]</scope>
    <source>
        <strain evidence="4 5">MS1-9</strain>
    </source>
</reference>
<keyword evidence="2" id="KW-1133">Transmembrane helix</keyword>
<dbReference type="EMBL" id="RAZT01000002">
    <property type="protein sequence ID" value="RKN35475.1"/>
    <property type="molecule type" value="Genomic_DNA"/>
</dbReference>
<dbReference type="Proteomes" id="UP000275865">
    <property type="component" value="Unassembled WGS sequence"/>
</dbReference>
<organism evidence="4 5">
    <name type="scientific">Micromonospora musae</name>
    <dbReference type="NCBI Taxonomy" id="1894970"/>
    <lineage>
        <taxon>Bacteria</taxon>
        <taxon>Bacillati</taxon>
        <taxon>Actinomycetota</taxon>
        <taxon>Actinomycetes</taxon>
        <taxon>Micromonosporales</taxon>
        <taxon>Micromonosporaceae</taxon>
        <taxon>Micromonospora</taxon>
    </lineage>
</organism>
<sequence length="216" mass="23316">MRSPRDVFATGRSRRERIRPGRRARGVTEPNREESEELDLATIARDDELLDAIGRGEEVPVADPVATTLAAWRTDLLDGRPSRPRRGGVPVPAPVGPAPAGRGASYLAAAVIVVLTLMTGIAVGGRRAEPGSPLWPVTRVCCPELAQVRIAQEELGRARAAVEADHPDEARNHLEQARRRLAEVDTADAQRLLADLDTLESALETVRPDPASTRSP</sequence>
<evidence type="ECO:0000256" key="1">
    <source>
        <dbReference type="SAM" id="MobiDB-lite"/>
    </source>
</evidence>
<protein>
    <recommendedName>
        <fullName evidence="3">Anti-sigma-D factor RsdA sigma factor binding region domain-containing protein</fullName>
    </recommendedName>
</protein>
<feature type="region of interest" description="Disordered" evidence="1">
    <location>
        <begin position="1"/>
        <end position="37"/>
    </location>
</feature>
<dbReference type="InterPro" id="IPR031928">
    <property type="entry name" value="RsdA_SigD-bd"/>
</dbReference>
<accession>A0A3A9YE47</accession>
<evidence type="ECO:0000313" key="4">
    <source>
        <dbReference type="EMBL" id="RKN35475.1"/>
    </source>
</evidence>
<evidence type="ECO:0000313" key="5">
    <source>
        <dbReference type="Proteomes" id="UP000275865"/>
    </source>
</evidence>